<keyword evidence="2" id="KW-1015">Disulfide bond</keyword>
<dbReference type="Gene3D" id="2.60.120.230">
    <property type="match status" value="2"/>
</dbReference>
<dbReference type="InterPro" id="IPR053251">
    <property type="entry name" value="N-glycanase"/>
</dbReference>
<dbReference type="InterPro" id="IPR006558">
    <property type="entry name" value="LamG-like"/>
</dbReference>
<evidence type="ECO:0000313" key="6">
    <source>
        <dbReference type="Proteomes" id="UP000255317"/>
    </source>
</evidence>
<evidence type="ECO:0000313" key="5">
    <source>
        <dbReference type="EMBL" id="RDK87388.1"/>
    </source>
</evidence>
<evidence type="ECO:0000256" key="1">
    <source>
        <dbReference type="ARBA" id="ARBA00022729"/>
    </source>
</evidence>
<dbReference type="SMART" id="SM00560">
    <property type="entry name" value="LamGL"/>
    <property type="match status" value="1"/>
</dbReference>
<dbReference type="Pfam" id="PF13385">
    <property type="entry name" value="Laminin_G_3"/>
    <property type="match status" value="1"/>
</dbReference>
<dbReference type="Pfam" id="PF18962">
    <property type="entry name" value="Por_Secre_tail"/>
    <property type="match status" value="1"/>
</dbReference>
<dbReference type="GO" id="GO:0005975">
    <property type="term" value="P:carbohydrate metabolic process"/>
    <property type="evidence" value="ECO:0007669"/>
    <property type="project" value="UniProtKB-ARBA"/>
</dbReference>
<dbReference type="RefSeq" id="WP_115123566.1">
    <property type="nucleotide sequence ID" value="NZ_QRAO01000002.1"/>
</dbReference>
<organism evidence="5 6">
    <name type="scientific">Marinirhabdus gelatinilytica</name>
    <dbReference type="NCBI Taxonomy" id="1703343"/>
    <lineage>
        <taxon>Bacteria</taxon>
        <taxon>Pseudomonadati</taxon>
        <taxon>Bacteroidota</taxon>
        <taxon>Flavobacteriia</taxon>
        <taxon>Flavobacteriales</taxon>
        <taxon>Flavobacteriaceae</taxon>
    </lineage>
</organism>
<dbReference type="Pfam" id="PF09113">
    <property type="entry name" value="N-glycanase_C"/>
    <property type="match status" value="1"/>
</dbReference>
<feature type="signal peptide" evidence="3">
    <location>
        <begin position="1"/>
        <end position="21"/>
    </location>
</feature>
<gene>
    <name evidence="5" type="ORF">C8D94_102575</name>
</gene>
<dbReference type="InterPro" id="IPR013320">
    <property type="entry name" value="ConA-like_dom_sf"/>
</dbReference>
<dbReference type="InterPro" id="IPR008977">
    <property type="entry name" value="PHM/PNGase_F_dom_sf"/>
</dbReference>
<name>A0A370QG93_9FLAO</name>
<protein>
    <submittedName>
        <fullName evidence="5">Putative secreted protein (Por secretion system target)</fullName>
    </submittedName>
</protein>
<dbReference type="SUPFAM" id="SSF49899">
    <property type="entry name" value="Concanavalin A-like lectins/glucanases"/>
    <property type="match status" value="1"/>
</dbReference>
<sequence>MKKITQLILGITLVFTSLCTAQTNQYLHFDGVDDYTELPNAAQYVNNQNTISMAGWFYTEALTYGQGMMGIRGGGSGSGEMYIIQLSDGTLECRVITDTGLHQFVAPAGTIQAGVWQHVAWIFDEDTIELFVDGVSIGTSTASGTFLSTDRPLGLGKSIQGGFNFVFKGGIDEFSMWSKALTQTEIQDIMANELVGNETNLEVYYKFNQGAPGGNNTAIDMLLDESGNPDKNSLLNNFALIGETSNFVGELEPGQQAIDFPPIANKLTTDDPFELEATATSGLPVAFEIVSGPASISGTTLTLDGNEGTVTVKATQPGNGTWDPAPEVTFSFEVLDPQNVLVESEALHPLSGTVYAPSLTPIQVAVKAGIQYPELFSVDTVEAVIDGVTIPLTNHENGFYTGWWTPTGYGAFDLDIQATNNYGAMSTQTESFTLEQQATNVSALATDEAWVYSDVPSVTQVANLPSHIGAYDSIIGNLVIDCPPGGCDPWDRVSTVEAQGKDGQWYEIIRYLTPYGVACSSEIDLTDFASILRGKTAFRVNLGTQGNGFEYTLQLNYQAGEPAHPYSSITKLWYQTYQFGDPANLQPTEAFDVTYPENIETAKIKLVSSGHGWGDNNTGNAAEFSPNTHHIWVNGNETFEQFNWEDCDPNPDGCQPQNGTWYFNRAGWCPGSIAQFFDYDMQPYTQTDQVYLSYIFDTGYVDNCHPNNQDCVSGSTCPNCDDGFNPHLIVSSYLISYGDAPLGDSDVVLGTDAQIAPTQVSVYPNPSGGQFFVSFDGFQDASTVKVYDYQGRLLRDYGIASGTQNVKVNLSGHASGVYLVSVQNSKGDGVIKRVIIE</sequence>
<dbReference type="PANTHER" id="PTHR39319">
    <property type="entry name" value="SI:DKEY-256H2.1"/>
    <property type="match status" value="1"/>
</dbReference>
<reference evidence="5 6" key="1">
    <citation type="submission" date="2018-07" db="EMBL/GenBank/DDBJ databases">
        <title>Genomic Encyclopedia of Type Strains, Phase IV (KMG-IV): sequencing the most valuable type-strain genomes for metagenomic binning, comparative biology and taxonomic classification.</title>
        <authorList>
            <person name="Goeker M."/>
        </authorList>
    </citation>
    <scope>NUCLEOTIDE SEQUENCE [LARGE SCALE GENOMIC DNA]</scope>
    <source>
        <strain evidence="5 6">DSM 101478</strain>
    </source>
</reference>
<dbReference type="GO" id="GO:0004553">
    <property type="term" value="F:hydrolase activity, hydrolyzing O-glycosyl compounds"/>
    <property type="evidence" value="ECO:0007669"/>
    <property type="project" value="UniProtKB-ARBA"/>
</dbReference>
<dbReference type="InterPro" id="IPR014784">
    <property type="entry name" value="Cu2_ascorb_mOase-like_C"/>
</dbReference>
<evidence type="ECO:0000256" key="3">
    <source>
        <dbReference type="SAM" id="SignalP"/>
    </source>
</evidence>
<dbReference type="InterPro" id="IPR015197">
    <property type="entry name" value="PngaseF_C"/>
</dbReference>
<dbReference type="AlphaFoldDB" id="A0A370QG93"/>
<evidence type="ECO:0000256" key="2">
    <source>
        <dbReference type="ARBA" id="ARBA00023157"/>
    </source>
</evidence>
<dbReference type="Gene3D" id="2.60.120.200">
    <property type="match status" value="1"/>
</dbReference>
<keyword evidence="6" id="KW-1185">Reference proteome</keyword>
<evidence type="ECO:0000259" key="4">
    <source>
        <dbReference type="SMART" id="SM00560"/>
    </source>
</evidence>
<dbReference type="SUPFAM" id="SSF49742">
    <property type="entry name" value="PHM/PNGase F"/>
    <property type="match status" value="2"/>
</dbReference>
<dbReference type="NCBIfam" id="TIGR04183">
    <property type="entry name" value="Por_Secre_tail"/>
    <property type="match status" value="1"/>
</dbReference>
<proteinExistence type="predicted"/>
<dbReference type="EMBL" id="QRAO01000002">
    <property type="protein sequence ID" value="RDK87388.1"/>
    <property type="molecule type" value="Genomic_DNA"/>
</dbReference>
<dbReference type="OrthoDB" id="6281169at2"/>
<comment type="caution">
    <text evidence="5">The sequence shown here is derived from an EMBL/GenBank/DDBJ whole genome shotgun (WGS) entry which is preliminary data.</text>
</comment>
<keyword evidence="1 3" id="KW-0732">Signal</keyword>
<feature type="domain" description="LamG-like jellyroll fold" evidence="4">
    <location>
        <begin position="47"/>
        <end position="184"/>
    </location>
</feature>
<dbReference type="InterPro" id="IPR026444">
    <property type="entry name" value="Secre_tail"/>
</dbReference>
<accession>A0A370QG93</accession>
<dbReference type="GO" id="GO:0016715">
    <property type="term" value="F:oxidoreductase activity, acting on paired donors, with incorporation or reduction of molecular oxygen, reduced ascorbate as one donor, and incorporation of one atom of oxygen"/>
    <property type="evidence" value="ECO:0007669"/>
    <property type="project" value="InterPro"/>
</dbReference>
<dbReference type="PANTHER" id="PTHR39319:SF1">
    <property type="entry name" value="SI:DKEY-256H2.1"/>
    <property type="match status" value="1"/>
</dbReference>
<feature type="chain" id="PRO_5016928098" evidence="3">
    <location>
        <begin position="22"/>
        <end position="837"/>
    </location>
</feature>
<dbReference type="Proteomes" id="UP000255317">
    <property type="component" value="Unassembled WGS sequence"/>
</dbReference>